<comment type="similarity">
    <text evidence="1 4">Belongs to the UDP-glycosyltransferase family.</text>
</comment>
<keyword evidence="3 4" id="KW-0808">Transferase</keyword>
<evidence type="ECO:0000256" key="4">
    <source>
        <dbReference type="RuleBase" id="RU003718"/>
    </source>
</evidence>
<dbReference type="SUPFAM" id="SSF53756">
    <property type="entry name" value="UDP-Glycosyltransferase/glycogen phosphorylase"/>
    <property type="match status" value="1"/>
</dbReference>
<dbReference type="PANTHER" id="PTHR48047:SF182">
    <property type="entry name" value="GLYCOSYLTRANSFERASE"/>
    <property type="match status" value="1"/>
</dbReference>
<dbReference type="InterPro" id="IPR002213">
    <property type="entry name" value="UDP_glucos_trans"/>
</dbReference>
<dbReference type="Proteomes" id="UP000036987">
    <property type="component" value="Unassembled WGS sequence"/>
</dbReference>
<evidence type="ECO:0000313" key="7">
    <source>
        <dbReference type="Proteomes" id="UP000036987"/>
    </source>
</evidence>
<dbReference type="CDD" id="cd03784">
    <property type="entry name" value="GT1_Gtf-like"/>
    <property type="match status" value="1"/>
</dbReference>
<accession>A0A0K9NV44</accession>
<dbReference type="OrthoDB" id="5835829at2759"/>
<evidence type="ECO:0000256" key="3">
    <source>
        <dbReference type="ARBA" id="ARBA00022679"/>
    </source>
</evidence>
<gene>
    <name evidence="6" type="ORF">ZOSMA_63G00650</name>
</gene>
<sequence length="400" mass="45054">MKDPVKEWIEKEKMGVYGDIPICMVSDYCQTWTRNIASELGLVRFVFNCIGSFPSLCEAILQESYGGIGEEEATDNRKMVIKGIPDNVTVTKAEVPGFFPKGTSLYDEFLGAYETSDGIILNSFTELEPEYIKLFETFKGKKVWPLGPVGLINRDITEQIHRGTTISSTVMNDRLLNFLNSKPDDSVIYLCMGSLARLSLAQVIEIGLGLEESGHPFVWAIKTHGKSDEVESWLKESRFEKRNQSNGFIIKEYWVPQVMILSHLSVGGFLTHCGWNSSMEGITAGVPMLTWPCFFDQFLNAKFLVNVLKIGVMVRVKEPTLWWDEISGIERGEIEKSVKELMGCSEEAVMRRKRANELKILAEKAMGVDGSTQNNLDAFVHEAFSLVKINISKKLNKSKF</sequence>
<dbReference type="AlphaFoldDB" id="A0A0K9NV44"/>
<organism evidence="6 7">
    <name type="scientific">Zostera marina</name>
    <name type="common">Eelgrass</name>
    <dbReference type="NCBI Taxonomy" id="29655"/>
    <lineage>
        <taxon>Eukaryota</taxon>
        <taxon>Viridiplantae</taxon>
        <taxon>Streptophyta</taxon>
        <taxon>Embryophyta</taxon>
        <taxon>Tracheophyta</taxon>
        <taxon>Spermatophyta</taxon>
        <taxon>Magnoliopsida</taxon>
        <taxon>Liliopsida</taxon>
        <taxon>Zosteraceae</taxon>
        <taxon>Zostera</taxon>
    </lineage>
</organism>
<dbReference type="EMBL" id="LFYR01001699">
    <property type="protein sequence ID" value="KMZ59952.1"/>
    <property type="molecule type" value="Genomic_DNA"/>
</dbReference>
<dbReference type="EC" id="2.4.1.-" evidence="5"/>
<protein>
    <recommendedName>
        <fullName evidence="5">Glycosyltransferase</fullName>
        <ecNumber evidence="5">2.4.1.-</ecNumber>
    </recommendedName>
</protein>
<keyword evidence="7" id="KW-1185">Reference proteome</keyword>
<dbReference type="PANTHER" id="PTHR48047">
    <property type="entry name" value="GLYCOSYLTRANSFERASE"/>
    <property type="match status" value="1"/>
</dbReference>
<proteinExistence type="inferred from homology"/>
<keyword evidence="2 4" id="KW-0328">Glycosyltransferase</keyword>
<evidence type="ECO:0000256" key="2">
    <source>
        <dbReference type="ARBA" id="ARBA00022676"/>
    </source>
</evidence>
<evidence type="ECO:0000313" key="6">
    <source>
        <dbReference type="EMBL" id="KMZ59952.1"/>
    </source>
</evidence>
<dbReference type="OMA" id="RVCFFSM"/>
<name>A0A0K9NV44_ZOSMR</name>
<reference evidence="7" key="1">
    <citation type="journal article" date="2016" name="Nature">
        <title>The genome of the seagrass Zostera marina reveals angiosperm adaptation to the sea.</title>
        <authorList>
            <person name="Olsen J.L."/>
            <person name="Rouze P."/>
            <person name="Verhelst B."/>
            <person name="Lin Y.-C."/>
            <person name="Bayer T."/>
            <person name="Collen J."/>
            <person name="Dattolo E."/>
            <person name="De Paoli E."/>
            <person name="Dittami S."/>
            <person name="Maumus F."/>
            <person name="Michel G."/>
            <person name="Kersting A."/>
            <person name="Lauritano C."/>
            <person name="Lohaus R."/>
            <person name="Toepel M."/>
            <person name="Tonon T."/>
            <person name="Vanneste K."/>
            <person name="Amirebrahimi M."/>
            <person name="Brakel J."/>
            <person name="Bostroem C."/>
            <person name="Chovatia M."/>
            <person name="Grimwood J."/>
            <person name="Jenkins J.W."/>
            <person name="Jueterbock A."/>
            <person name="Mraz A."/>
            <person name="Stam W.T."/>
            <person name="Tice H."/>
            <person name="Bornberg-Bauer E."/>
            <person name="Green P.J."/>
            <person name="Pearson G.A."/>
            <person name="Procaccini G."/>
            <person name="Duarte C.M."/>
            <person name="Schmutz J."/>
            <person name="Reusch T.B.H."/>
            <person name="Van de Peer Y."/>
        </authorList>
    </citation>
    <scope>NUCLEOTIDE SEQUENCE [LARGE SCALE GENOMIC DNA]</scope>
    <source>
        <strain evidence="7">cv. Finnish</strain>
    </source>
</reference>
<dbReference type="GO" id="GO:0035251">
    <property type="term" value="F:UDP-glucosyltransferase activity"/>
    <property type="evidence" value="ECO:0000318"/>
    <property type="project" value="GO_Central"/>
</dbReference>
<dbReference type="Pfam" id="PF00201">
    <property type="entry name" value="UDPGT"/>
    <property type="match status" value="1"/>
</dbReference>
<evidence type="ECO:0000256" key="5">
    <source>
        <dbReference type="RuleBase" id="RU362057"/>
    </source>
</evidence>
<dbReference type="FunFam" id="3.40.50.2000:FF:000202">
    <property type="entry name" value="Glycosyltransferase"/>
    <property type="match status" value="1"/>
</dbReference>
<evidence type="ECO:0000256" key="1">
    <source>
        <dbReference type="ARBA" id="ARBA00009995"/>
    </source>
</evidence>
<dbReference type="PROSITE" id="PS00375">
    <property type="entry name" value="UDPGT"/>
    <property type="match status" value="1"/>
</dbReference>
<dbReference type="STRING" id="29655.A0A0K9NV44"/>
<dbReference type="InterPro" id="IPR035595">
    <property type="entry name" value="UDP_glycos_trans_CS"/>
</dbReference>
<comment type="caution">
    <text evidence="6">The sequence shown here is derived from an EMBL/GenBank/DDBJ whole genome shotgun (WGS) entry which is preliminary data.</text>
</comment>
<dbReference type="Gene3D" id="3.40.50.2000">
    <property type="entry name" value="Glycogen Phosphorylase B"/>
    <property type="match status" value="2"/>
</dbReference>